<dbReference type="EMBL" id="JMHU01000007">
    <property type="protein sequence ID" value="KDA46144.1"/>
    <property type="molecule type" value="Genomic_DNA"/>
</dbReference>
<dbReference type="Proteomes" id="UP000027129">
    <property type="component" value="Unassembled WGS sequence"/>
</dbReference>
<gene>
    <name evidence="2" type="ORF">Lani381_0828</name>
</gene>
<protein>
    <submittedName>
        <fullName evidence="2">Prophage Lp1 protein 7</fullName>
    </submittedName>
</protein>
<proteinExistence type="predicted"/>
<evidence type="ECO:0000313" key="2">
    <source>
        <dbReference type="EMBL" id="KDA46144.1"/>
    </source>
</evidence>
<organism evidence="2 3">
    <name type="scientific">Ligilactobacillus animalis</name>
    <dbReference type="NCBI Taxonomy" id="1605"/>
    <lineage>
        <taxon>Bacteria</taxon>
        <taxon>Bacillati</taxon>
        <taxon>Bacillota</taxon>
        <taxon>Bacilli</taxon>
        <taxon>Lactobacillales</taxon>
        <taxon>Lactobacillaceae</taxon>
        <taxon>Ligilactobacillus</taxon>
    </lineage>
</organism>
<feature type="domain" description="IrrE N-terminal-like" evidence="1">
    <location>
        <begin position="27"/>
        <end position="106"/>
    </location>
</feature>
<sequence>MKYGKILKRIYDETNTYDPFEIARHFDTPIEYTDIADPPAKTVYLEGQPIILLSNKLRESNARYYICGHELGHIFKHTGIACSYDSNLHFRTGMEREADQFSFELCNAFYNEENGYYPNEIKQLNYSYGVPENFHLSEMLV</sequence>
<reference evidence="2 3" key="1">
    <citation type="submission" date="2014-04" db="EMBL/GenBank/DDBJ databases">
        <title>Draft Genome Sequence of Lactobacillus animalis 381-IL-28.</title>
        <authorList>
            <person name="Sturino J.M."/>
            <person name="Rajendran M."/>
            <person name="Altermann E."/>
        </authorList>
    </citation>
    <scope>NUCLEOTIDE SEQUENCE [LARGE SCALE GENOMIC DNA]</scope>
    <source>
        <strain evidence="2 3">381-IL-28</strain>
    </source>
</reference>
<keyword evidence="3" id="KW-1185">Reference proteome</keyword>
<dbReference type="RefSeq" id="WP_052006349.1">
    <property type="nucleotide sequence ID" value="NZ_CP195054.1"/>
</dbReference>
<accession>A0ABR4RQ53</accession>
<dbReference type="Pfam" id="PF06114">
    <property type="entry name" value="Peptidase_M78"/>
    <property type="match status" value="1"/>
</dbReference>
<dbReference type="InterPro" id="IPR010359">
    <property type="entry name" value="IrrE_HExxH"/>
</dbReference>
<name>A0ABR4RQ53_9LACO</name>
<comment type="caution">
    <text evidence="2">The sequence shown here is derived from an EMBL/GenBank/DDBJ whole genome shotgun (WGS) entry which is preliminary data.</text>
</comment>
<evidence type="ECO:0000259" key="1">
    <source>
        <dbReference type="Pfam" id="PF06114"/>
    </source>
</evidence>
<evidence type="ECO:0000313" key="3">
    <source>
        <dbReference type="Proteomes" id="UP000027129"/>
    </source>
</evidence>
<dbReference type="Gene3D" id="1.10.10.2910">
    <property type="match status" value="1"/>
</dbReference>